<accession>A0A1Q9BS03</accession>
<keyword evidence="2" id="KW-1185">Reference proteome</keyword>
<dbReference type="Proteomes" id="UP000186817">
    <property type="component" value="Unassembled WGS sequence"/>
</dbReference>
<comment type="caution">
    <text evidence="1">The sequence shown here is derived from an EMBL/GenBank/DDBJ whole genome shotgun (WGS) entry which is preliminary data.</text>
</comment>
<protein>
    <submittedName>
        <fullName evidence="1">Uncharacterized protein</fullName>
    </submittedName>
</protein>
<gene>
    <name evidence="1" type="ORF">AK812_SmicGene47273</name>
</gene>
<feature type="non-terminal residue" evidence="1">
    <location>
        <position position="168"/>
    </location>
</feature>
<proteinExistence type="predicted"/>
<reference evidence="1 2" key="1">
    <citation type="submission" date="2016-02" db="EMBL/GenBank/DDBJ databases">
        <title>Genome analysis of coral dinoflagellate symbionts highlights evolutionary adaptations to a symbiotic lifestyle.</title>
        <authorList>
            <person name="Aranda M."/>
            <person name="Li Y."/>
            <person name="Liew Y.J."/>
            <person name="Baumgarten S."/>
            <person name="Simakov O."/>
            <person name="Wilson M."/>
            <person name="Piel J."/>
            <person name="Ashoor H."/>
            <person name="Bougouffa S."/>
            <person name="Bajic V.B."/>
            <person name="Ryu T."/>
            <person name="Ravasi T."/>
            <person name="Bayer T."/>
            <person name="Micklem G."/>
            <person name="Kim H."/>
            <person name="Bhak J."/>
            <person name="Lajeunesse T.C."/>
            <person name="Voolstra C.R."/>
        </authorList>
    </citation>
    <scope>NUCLEOTIDE SEQUENCE [LARGE SCALE GENOMIC DNA]</scope>
    <source>
        <strain evidence="1 2">CCMP2467</strain>
    </source>
</reference>
<dbReference type="EMBL" id="LSRX01005400">
    <property type="protein sequence ID" value="OLP73475.1"/>
    <property type="molecule type" value="Genomic_DNA"/>
</dbReference>
<dbReference type="AlphaFoldDB" id="A0A1Q9BS03"/>
<sequence>MGVSPRLTSLLKNVMQGKRVPDVDVRYLKKKKGKQLSNKSGEVFSYLQSLYESVAESLPENDNTREDFDDSDKEEIKQSNEIILLHGKPDSSDPLTTQQDNVRYLPPGSMFELSHTLTILRQNDVPLHTMHLHLQMDNASSTNKNATVFFFISLHYAETLEDFRVVLQ</sequence>
<dbReference type="OrthoDB" id="428390at2759"/>
<evidence type="ECO:0000313" key="2">
    <source>
        <dbReference type="Proteomes" id="UP000186817"/>
    </source>
</evidence>
<organism evidence="1 2">
    <name type="scientific">Symbiodinium microadriaticum</name>
    <name type="common">Dinoflagellate</name>
    <name type="synonym">Zooxanthella microadriatica</name>
    <dbReference type="NCBI Taxonomy" id="2951"/>
    <lineage>
        <taxon>Eukaryota</taxon>
        <taxon>Sar</taxon>
        <taxon>Alveolata</taxon>
        <taxon>Dinophyceae</taxon>
        <taxon>Suessiales</taxon>
        <taxon>Symbiodiniaceae</taxon>
        <taxon>Symbiodinium</taxon>
    </lineage>
</organism>
<name>A0A1Q9BS03_SYMMI</name>
<evidence type="ECO:0000313" key="1">
    <source>
        <dbReference type="EMBL" id="OLP73475.1"/>
    </source>
</evidence>